<dbReference type="Proteomes" id="UP001055115">
    <property type="component" value="Unassembled WGS sequence"/>
</dbReference>
<proteinExistence type="predicted"/>
<dbReference type="AlphaFoldDB" id="A0AA37PBW1"/>
<comment type="caution">
    <text evidence="4">The sequence shown here is derived from an EMBL/GenBank/DDBJ whole genome shotgun (WGS) entry which is preliminary data.</text>
</comment>
<dbReference type="Gene3D" id="3.20.20.80">
    <property type="entry name" value="Glycosidases"/>
    <property type="match status" value="1"/>
</dbReference>
<dbReference type="SUPFAM" id="SSF51445">
    <property type="entry name" value="(Trans)glycosidases"/>
    <property type="match status" value="1"/>
</dbReference>
<accession>A0AA37PBW1</accession>
<dbReference type="GO" id="GO:0071966">
    <property type="term" value="P:fungal-type cell wall polysaccharide metabolic process"/>
    <property type="evidence" value="ECO:0007669"/>
    <property type="project" value="TreeGrafter"/>
</dbReference>
<protein>
    <submittedName>
        <fullName evidence="4">Alkali-sensitive linkage protein 1</fullName>
    </submittedName>
</protein>
<evidence type="ECO:0000259" key="3">
    <source>
        <dbReference type="Pfam" id="PF11790"/>
    </source>
</evidence>
<dbReference type="Pfam" id="PF11790">
    <property type="entry name" value="Glyco_hydro_cc"/>
    <property type="match status" value="1"/>
</dbReference>
<dbReference type="GO" id="GO:0009277">
    <property type="term" value="C:fungal-type cell wall"/>
    <property type="evidence" value="ECO:0007669"/>
    <property type="project" value="TreeGrafter"/>
</dbReference>
<feature type="region of interest" description="Disordered" evidence="1">
    <location>
        <begin position="53"/>
        <end position="72"/>
    </location>
</feature>
<dbReference type="InterPro" id="IPR053183">
    <property type="entry name" value="ASL1"/>
</dbReference>
<organism evidence="4 5">
    <name type="scientific">Colletotrichum spaethianum</name>
    <dbReference type="NCBI Taxonomy" id="700344"/>
    <lineage>
        <taxon>Eukaryota</taxon>
        <taxon>Fungi</taxon>
        <taxon>Dikarya</taxon>
        <taxon>Ascomycota</taxon>
        <taxon>Pezizomycotina</taxon>
        <taxon>Sordariomycetes</taxon>
        <taxon>Hypocreomycetidae</taxon>
        <taxon>Glomerellales</taxon>
        <taxon>Glomerellaceae</taxon>
        <taxon>Colletotrichum</taxon>
        <taxon>Colletotrichum spaethianum species complex</taxon>
    </lineage>
</organism>
<keyword evidence="2" id="KW-0732">Signal</keyword>
<dbReference type="RefSeq" id="XP_049131709.1">
    <property type="nucleotide sequence ID" value="XM_049275752.1"/>
</dbReference>
<feature type="signal peptide" evidence="2">
    <location>
        <begin position="1"/>
        <end position="21"/>
    </location>
</feature>
<keyword evidence="5" id="KW-1185">Reference proteome</keyword>
<dbReference type="InterPro" id="IPR017853">
    <property type="entry name" value="GH"/>
</dbReference>
<dbReference type="PANTHER" id="PTHR34154">
    <property type="entry name" value="ALKALI-SENSITIVE LINKAGE PROTEIN 1"/>
    <property type="match status" value="1"/>
</dbReference>
<evidence type="ECO:0000313" key="5">
    <source>
        <dbReference type="Proteomes" id="UP001055115"/>
    </source>
</evidence>
<feature type="chain" id="PRO_5041442620" evidence="2">
    <location>
        <begin position="22"/>
        <end position="406"/>
    </location>
</feature>
<evidence type="ECO:0000313" key="4">
    <source>
        <dbReference type="EMBL" id="GKT49359.1"/>
    </source>
</evidence>
<feature type="domain" description="Asl1-like glycosyl hydrolase catalytic" evidence="3">
    <location>
        <begin position="175"/>
        <end position="403"/>
    </location>
</feature>
<dbReference type="GeneID" id="73330342"/>
<sequence>MYAKKALSVIASLALAEQALGFNAHRHMHQEKRAYKYDIVTEWVTVTIIEGESAPASTPTPTPTPAAAQPEVQYTPTTTSTSIVVISTPTPVIAALSTTSIPTPAAPSTTLVTSVAPKPSSQAPIIEQAIAVSSAPASSQAAVMEQAVAVSSTPVSSAKVATASTSSASTGGKRGIAYNDPTKVNAFFTGSCKDCSWAYNWDSSDNGLTASGVDFVPMLWGPIDTHTARWTENADAAIAKGSTHILSFNECDNAAQCNLDAGSAATAHVKYINPYSGKVKIGAPAITNSNIAGEGLDWLKSWVSACNTAGCAYDFCVTHWYSPSDAASTLFDHLQSVHEICGGKPVWLTEFAPFGSSDQITSFVQTNVPKLDSLEYLDRYSYFMASDGVLNSGSGLSALGQAYASA</sequence>
<name>A0AA37PBW1_9PEZI</name>
<dbReference type="EMBL" id="BQXU01000029">
    <property type="protein sequence ID" value="GKT49359.1"/>
    <property type="molecule type" value="Genomic_DNA"/>
</dbReference>
<evidence type="ECO:0000256" key="2">
    <source>
        <dbReference type="SAM" id="SignalP"/>
    </source>
</evidence>
<dbReference type="InterPro" id="IPR024655">
    <property type="entry name" value="Asl1_glyco_hydro_catalytic"/>
</dbReference>
<gene>
    <name evidence="4" type="ORF">ColSpa_09540</name>
</gene>
<reference evidence="4 5" key="1">
    <citation type="submission" date="2022-03" db="EMBL/GenBank/DDBJ databases">
        <title>Genome data of Colletotrichum spp.</title>
        <authorList>
            <person name="Utami Y.D."/>
            <person name="Hiruma K."/>
        </authorList>
    </citation>
    <scope>NUCLEOTIDE SEQUENCE [LARGE SCALE GENOMIC DNA]</scope>
    <source>
        <strain evidence="4 5">MAFF 239500</strain>
    </source>
</reference>
<evidence type="ECO:0000256" key="1">
    <source>
        <dbReference type="SAM" id="MobiDB-lite"/>
    </source>
</evidence>
<dbReference type="PANTHER" id="PTHR34154:SF10">
    <property type="entry name" value="ASL1-LIKE GLYCOSYL HYDROLASE CATALYTIC DOMAIN-CONTAINING PROTEIN"/>
    <property type="match status" value="1"/>
</dbReference>